<dbReference type="OrthoDB" id="3035062at2"/>
<reference evidence="1 2" key="1">
    <citation type="submission" date="2017-06" db="EMBL/GenBank/DDBJ databases">
        <title>Complete genome sequence of Paenibacillus donghaensis KCTC 13049T isolated from East Sea sediment, South Korea.</title>
        <authorList>
            <person name="Jung B.K."/>
            <person name="Hong S.-J."/>
            <person name="Shin J.-H."/>
        </authorList>
    </citation>
    <scope>NUCLEOTIDE SEQUENCE [LARGE SCALE GENOMIC DNA]</scope>
    <source>
        <strain evidence="1 2">KCTC 13049</strain>
    </source>
</reference>
<sequence>MSSKNEEEKDMSVVLKNKYAHLKNKLDEISKDAPKLKGKRGMIELDPSNKHHVEWFEKDHYKGE</sequence>
<dbReference type="Proteomes" id="UP000249890">
    <property type="component" value="Chromosome"/>
</dbReference>
<dbReference type="EMBL" id="CP021780">
    <property type="protein sequence ID" value="ASA22774.1"/>
    <property type="molecule type" value="Genomic_DNA"/>
</dbReference>
<evidence type="ECO:0000313" key="1">
    <source>
        <dbReference type="EMBL" id="ASA22774.1"/>
    </source>
</evidence>
<dbReference type="RefSeq" id="WP_087916772.1">
    <property type="nucleotide sequence ID" value="NZ_CP021780.1"/>
</dbReference>
<dbReference type="KEGG" id="pdh:B9T62_19395"/>
<accession>A0A2Z2KAU8</accession>
<organism evidence="1 2">
    <name type="scientific">Paenibacillus donghaensis</name>
    <dbReference type="NCBI Taxonomy" id="414771"/>
    <lineage>
        <taxon>Bacteria</taxon>
        <taxon>Bacillati</taxon>
        <taxon>Bacillota</taxon>
        <taxon>Bacilli</taxon>
        <taxon>Bacillales</taxon>
        <taxon>Paenibacillaceae</taxon>
        <taxon>Paenibacillus</taxon>
    </lineage>
</organism>
<keyword evidence="2" id="KW-1185">Reference proteome</keyword>
<gene>
    <name evidence="1" type="ORF">B9T62_19395</name>
</gene>
<name>A0A2Z2KAU8_9BACL</name>
<evidence type="ECO:0000313" key="2">
    <source>
        <dbReference type="Proteomes" id="UP000249890"/>
    </source>
</evidence>
<dbReference type="AlphaFoldDB" id="A0A2Z2KAU8"/>
<protein>
    <submittedName>
        <fullName evidence="1">Uncharacterized protein</fullName>
    </submittedName>
</protein>
<proteinExistence type="predicted"/>